<keyword evidence="3" id="KW-1185">Reference proteome</keyword>
<accession>Q235I5</accession>
<keyword evidence="2" id="KW-0472">Membrane</keyword>
<dbReference type="SUPFAM" id="SSF54403">
    <property type="entry name" value="Cystatin/monellin"/>
    <property type="match status" value="3"/>
</dbReference>
<reference evidence="3" key="1">
    <citation type="journal article" date="2006" name="PLoS Biol.">
        <title>Macronuclear genome sequence of the ciliate Tetrahymena thermophila, a model eukaryote.</title>
        <authorList>
            <person name="Eisen J.A."/>
            <person name="Coyne R.S."/>
            <person name="Wu M."/>
            <person name="Wu D."/>
            <person name="Thiagarajan M."/>
            <person name="Wortman J.R."/>
            <person name="Badger J.H."/>
            <person name="Ren Q."/>
            <person name="Amedeo P."/>
            <person name="Jones K.M."/>
            <person name="Tallon L.J."/>
            <person name="Delcher A.L."/>
            <person name="Salzberg S.L."/>
            <person name="Silva J.C."/>
            <person name="Haas B.J."/>
            <person name="Majoros W.H."/>
            <person name="Farzad M."/>
            <person name="Carlton J.M."/>
            <person name="Smith R.K. Jr."/>
            <person name="Garg J."/>
            <person name="Pearlman R.E."/>
            <person name="Karrer K.M."/>
            <person name="Sun L."/>
            <person name="Manning G."/>
            <person name="Elde N.C."/>
            <person name="Turkewitz A.P."/>
            <person name="Asai D.J."/>
            <person name="Wilkes D.E."/>
            <person name="Wang Y."/>
            <person name="Cai H."/>
            <person name="Collins K."/>
            <person name="Stewart B.A."/>
            <person name="Lee S.R."/>
            <person name="Wilamowska K."/>
            <person name="Weinberg Z."/>
            <person name="Ruzzo W.L."/>
            <person name="Wloga D."/>
            <person name="Gaertig J."/>
            <person name="Frankel J."/>
            <person name="Tsao C.-C."/>
            <person name="Gorovsky M.A."/>
            <person name="Keeling P.J."/>
            <person name="Waller R.F."/>
            <person name="Patron N.J."/>
            <person name="Cherry J.M."/>
            <person name="Stover N.A."/>
            <person name="Krieger C.J."/>
            <person name="del Toro C."/>
            <person name="Ryder H.F."/>
            <person name="Williamson S.C."/>
            <person name="Barbeau R.A."/>
            <person name="Hamilton E.P."/>
            <person name="Orias E."/>
        </authorList>
    </citation>
    <scope>NUCLEOTIDE SEQUENCE [LARGE SCALE GENOMIC DNA]</scope>
    <source>
        <strain evidence="3">SB210</strain>
    </source>
</reference>
<dbReference type="InterPro" id="IPR046350">
    <property type="entry name" value="Cystatin_sf"/>
</dbReference>
<dbReference type="AlphaFoldDB" id="Q235I5"/>
<gene>
    <name evidence="2" type="ORF">TTHERM_01034440</name>
</gene>
<dbReference type="HOGENOM" id="CLU_851222_0_0_1"/>
<dbReference type="EMBL" id="GG662762">
    <property type="protein sequence ID" value="EAR92216.1"/>
    <property type="molecule type" value="Genomic_DNA"/>
</dbReference>
<feature type="chain" id="PRO_5004201358" evidence="1">
    <location>
        <begin position="17"/>
        <end position="327"/>
    </location>
</feature>
<dbReference type="RefSeq" id="XP_001012461.1">
    <property type="nucleotide sequence ID" value="XM_001012461.1"/>
</dbReference>
<dbReference type="PANTHER" id="PTHR12319:SF2">
    <property type="entry name" value="CYSTATIN-LIKE PROTEIN-RELATED"/>
    <property type="match status" value="1"/>
</dbReference>
<dbReference type="InterPro" id="IPR053128">
    <property type="entry name" value="Cystatin-like"/>
</dbReference>
<dbReference type="OrthoDB" id="294562at2759"/>
<keyword evidence="2" id="KW-0812">Transmembrane</keyword>
<proteinExistence type="predicted"/>
<feature type="signal peptide" evidence="1">
    <location>
        <begin position="1"/>
        <end position="16"/>
    </location>
</feature>
<keyword evidence="1" id="KW-0732">Signal</keyword>
<dbReference type="eggNOG" id="ENOG502SC50">
    <property type="taxonomic scope" value="Eukaryota"/>
</dbReference>
<dbReference type="Gene3D" id="3.10.450.10">
    <property type="match status" value="2"/>
</dbReference>
<sequence length="327" mass="36597">MNKAIVFVAIIAFTVALMDDTAMTGGWYNYKFSNGFQSDNSNPLTKIFKKLSAELQEKGISDIQFTSVTSQVVNGQNFKIRFTYTQIDSTKTGYCLAYVSFSGETCEIHEVELETTPLASNKDMQNGGWSNLIIPSNFESDPNNPLTMAMNKISNELMMKNMTFVKFVSIQSQVVAGQKFKIQFQFLNKNGQMSIGNCLAYVRSWENFVEVSELSFTNPLQLSVQDNQNQNGGWSSYNFNVSELQNGTSMFSSAYSKLVNTLLKQAITIVSVSHVESQVVSGVNFKISFIYAEKNNLKTGKAIVYIQEWTQTIKITSLELAGQAIQY</sequence>
<evidence type="ECO:0000256" key="1">
    <source>
        <dbReference type="SAM" id="SignalP"/>
    </source>
</evidence>
<dbReference type="GeneID" id="7843037"/>
<dbReference type="InParanoid" id="Q235I5"/>
<evidence type="ECO:0000313" key="3">
    <source>
        <dbReference type="Proteomes" id="UP000009168"/>
    </source>
</evidence>
<dbReference type="KEGG" id="tet:TTHERM_01034440"/>
<organism evidence="2 3">
    <name type="scientific">Tetrahymena thermophila (strain SB210)</name>
    <dbReference type="NCBI Taxonomy" id="312017"/>
    <lineage>
        <taxon>Eukaryota</taxon>
        <taxon>Sar</taxon>
        <taxon>Alveolata</taxon>
        <taxon>Ciliophora</taxon>
        <taxon>Intramacronucleata</taxon>
        <taxon>Oligohymenophorea</taxon>
        <taxon>Hymenostomatida</taxon>
        <taxon>Tetrahymenina</taxon>
        <taxon>Tetrahymenidae</taxon>
        <taxon>Tetrahymena</taxon>
    </lineage>
</organism>
<dbReference type="Proteomes" id="UP000009168">
    <property type="component" value="Unassembled WGS sequence"/>
</dbReference>
<protein>
    <submittedName>
        <fullName evidence="2">Transmembrane protein, putative</fullName>
    </submittedName>
</protein>
<dbReference type="InterPro" id="IPR018073">
    <property type="entry name" value="Prot_inh_cystat_CS"/>
</dbReference>
<dbReference type="PROSITE" id="PS00287">
    <property type="entry name" value="CYSTATIN"/>
    <property type="match status" value="1"/>
</dbReference>
<dbReference type="PANTHER" id="PTHR12319">
    <property type="entry name" value="CYSTATIN-RELATED"/>
    <property type="match status" value="1"/>
</dbReference>
<name>Q235I5_TETTS</name>
<evidence type="ECO:0000313" key="2">
    <source>
        <dbReference type="EMBL" id="EAR92216.1"/>
    </source>
</evidence>